<evidence type="ECO:0000313" key="1">
    <source>
        <dbReference type="EMBL" id="KUJ10950.1"/>
    </source>
</evidence>
<dbReference type="InParanoid" id="A0A194WSL5"/>
<reference evidence="1 2" key="1">
    <citation type="submission" date="2015-10" db="EMBL/GenBank/DDBJ databases">
        <title>Full genome of DAOMC 229536 Phialocephala scopiformis, a fungal endophyte of spruce producing the potent anti-insectan compound rugulosin.</title>
        <authorList>
            <consortium name="DOE Joint Genome Institute"/>
            <person name="Walker A.K."/>
            <person name="Frasz S.L."/>
            <person name="Seifert K.A."/>
            <person name="Miller J.D."/>
            <person name="Mondo S.J."/>
            <person name="Labutti K."/>
            <person name="Lipzen A."/>
            <person name="Dockter R."/>
            <person name="Kennedy M."/>
            <person name="Grigoriev I.V."/>
            <person name="Spatafora J.W."/>
        </authorList>
    </citation>
    <scope>NUCLEOTIDE SEQUENCE [LARGE SCALE GENOMIC DNA]</scope>
    <source>
        <strain evidence="1 2">CBS 120377</strain>
    </source>
</reference>
<dbReference type="EMBL" id="KQ947428">
    <property type="protein sequence ID" value="KUJ10950.1"/>
    <property type="molecule type" value="Genomic_DNA"/>
</dbReference>
<organism evidence="1 2">
    <name type="scientific">Mollisia scopiformis</name>
    <name type="common">Conifer needle endophyte fungus</name>
    <name type="synonym">Phialocephala scopiformis</name>
    <dbReference type="NCBI Taxonomy" id="149040"/>
    <lineage>
        <taxon>Eukaryota</taxon>
        <taxon>Fungi</taxon>
        <taxon>Dikarya</taxon>
        <taxon>Ascomycota</taxon>
        <taxon>Pezizomycotina</taxon>
        <taxon>Leotiomycetes</taxon>
        <taxon>Helotiales</taxon>
        <taxon>Mollisiaceae</taxon>
        <taxon>Mollisia</taxon>
    </lineage>
</organism>
<dbReference type="AlphaFoldDB" id="A0A194WSL5"/>
<name>A0A194WSL5_MOLSC</name>
<keyword evidence="2" id="KW-1185">Reference proteome</keyword>
<proteinExistence type="predicted"/>
<dbReference type="RefSeq" id="XP_018065305.1">
    <property type="nucleotide sequence ID" value="XM_018206214.1"/>
</dbReference>
<dbReference type="KEGG" id="psco:LY89DRAFT_252722"/>
<dbReference type="GeneID" id="28815940"/>
<protein>
    <submittedName>
        <fullName evidence="1">Uncharacterized protein</fullName>
    </submittedName>
</protein>
<dbReference type="Proteomes" id="UP000070700">
    <property type="component" value="Unassembled WGS sequence"/>
</dbReference>
<accession>A0A194WSL5</accession>
<dbReference type="OrthoDB" id="3473062at2759"/>
<evidence type="ECO:0000313" key="2">
    <source>
        <dbReference type="Proteomes" id="UP000070700"/>
    </source>
</evidence>
<gene>
    <name evidence="1" type="ORF">LY89DRAFT_252722</name>
</gene>
<sequence length="195" mass="22091">MEKRMQVYLTSAAWRGSICYLTCQVGGIRATCNNTNEDMRCCPTNNEVCQVQCWSTLTTGNHEVPLYGYDKLGKWGTSVEAVMNGSRHSYDIFGNFLEKPAPQATVSDWMRDFPDPFTSKVQIPVCRSRNLIVQPLEHPDENIKNFGCTCGGWMSNETSQFLDVISMGRQSMAYKHGWLKETLTGTCMRVCCRRS</sequence>